<dbReference type="Proteomes" id="UP001497457">
    <property type="component" value="Chromosome 29rd"/>
</dbReference>
<proteinExistence type="inferred from homology"/>
<dbReference type="InterPro" id="IPR011598">
    <property type="entry name" value="bHLH_dom"/>
</dbReference>
<evidence type="ECO:0000313" key="9">
    <source>
        <dbReference type="Proteomes" id="UP001497457"/>
    </source>
</evidence>
<keyword evidence="4" id="KW-0804">Transcription</keyword>
<dbReference type="InterPro" id="IPR036638">
    <property type="entry name" value="HLH_DNA-bd_sf"/>
</dbReference>
<evidence type="ECO:0000256" key="3">
    <source>
        <dbReference type="ARBA" id="ARBA00023015"/>
    </source>
</evidence>
<gene>
    <name evidence="8" type="ORF">URODEC1_LOCUS72562</name>
</gene>
<dbReference type="GO" id="GO:0005634">
    <property type="term" value="C:nucleus"/>
    <property type="evidence" value="ECO:0007669"/>
    <property type="project" value="UniProtKB-SubCell"/>
</dbReference>
<reference evidence="8 9" key="2">
    <citation type="submission" date="2024-10" db="EMBL/GenBank/DDBJ databases">
        <authorList>
            <person name="Ryan C."/>
        </authorList>
    </citation>
    <scope>NUCLEOTIDE SEQUENCE [LARGE SCALE GENOMIC DNA]</scope>
</reference>
<dbReference type="CDD" id="cd11393">
    <property type="entry name" value="bHLH_AtbHLH_like"/>
    <property type="match status" value="1"/>
</dbReference>
<feature type="domain" description="BHLH" evidence="7">
    <location>
        <begin position="309"/>
        <end position="358"/>
    </location>
</feature>
<evidence type="ECO:0000256" key="1">
    <source>
        <dbReference type="ARBA" id="ARBA00004123"/>
    </source>
</evidence>
<evidence type="ECO:0000256" key="5">
    <source>
        <dbReference type="ARBA" id="ARBA00023242"/>
    </source>
</evidence>
<sequence length="431" mass="45695">MQRRRGMQCCRAAGTAKLPVYFMAQQDAPAHEDPVGRGRSSTPPATGGMWESPPRQMQPPHAPFPSWSPYAGTFATALGDHLSPAAADSRLPSERVPDHAWNNQSAPIMGAHGGSGSNFLSLLEARNVTPEMFEDVAGAAAYGVGGSVDPYSAASVPQARHGTASSPLVYSVGSVVHGGKVDSAACYEHGVKGGNGQQQEFGAPAAAVLQKMIPSRVEIQSAPGYSGMWSERERLGESSFGVSSLPDAGSFGDYRSGAEFVPGRENNRHEQDIRPGMGSSSTGSGVASAGAAVRKSEGRVRGNPKRSKQEVSRKASPPKAPKVKLGEKITALQQIVSPFGKTDTSSVLFETIKYIEFLHEQLRLFSEPYVAKGAYKGHIQLGGGDEVKTGTGHELRGRGLCLVPVSLTSQVYHDDTLPDCWSPAYRSCLYP</sequence>
<dbReference type="EMBL" id="OZ075139">
    <property type="protein sequence ID" value="CAL5015413.1"/>
    <property type="molecule type" value="Genomic_DNA"/>
</dbReference>
<dbReference type="PANTHER" id="PTHR16223">
    <property type="entry name" value="TRANSCRIPTION FACTOR BHLH83-RELATED"/>
    <property type="match status" value="1"/>
</dbReference>
<evidence type="ECO:0000259" key="7">
    <source>
        <dbReference type="PROSITE" id="PS50888"/>
    </source>
</evidence>
<evidence type="ECO:0000256" key="6">
    <source>
        <dbReference type="SAM" id="MobiDB-lite"/>
    </source>
</evidence>
<dbReference type="PROSITE" id="PS50888">
    <property type="entry name" value="BHLH"/>
    <property type="match status" value="1"/>
</dbReference>
<dbReference type="AlphaFoldDB" id="A0ABC9C981"/>
<evidence type="ECO:0000256" key="4">
    <source>
        <dbReference type="ARBA" id="ARBA00023163"/>
    </source>
</evidence>
<keyword evidence="3" id="KW-0805">Transcription regulation</keyword>
<keyword evidence="5" id="KW-0539">Nucleus</keyword>
<dbReference type="InterPro" id="IPR045239">
    <property type="entry name" value="bHLH95_bHLH"/>
</dbReference>
<dbReference type="PANTHER" id="PTHR16223:SF362">
    <property type="entry name" value="OS02G0671300 PROTEIN"/>
    <property type="match status" value="1"/>
</dbReference>
<feature type="compositionally biased region" description="Low complexity" evidence="6">
    <location>
        <begin position="276"/>
        <end position="292"/>
    </location>
</feature>
<accession>A0ABC9C981</accession>
<evidence type="ECO:0000313" key="8">
    <source>
        <dbReference type="EMBL" id="CAL5015413.1"/>
    </source>
</evidence>
<dbReference type="InterPro" id="IPR045843">
    <property type="entry name" value="IND-like"/>
</dbReference>
<keyword evidence="9" id="KW-1185">Reference proteome</keyword>
<feature type="region of interest" description="Disordered" evidence="6">
    <location>
        <begin position="28"/>
        <end position="60"/>
    </location>
</feature>
<evidence type="ECO:0000256" key="2">
    <source>
        <dbReference type="ARBA" id="ARBA00005510"/>
    </source>
</evidence>
<protein>
    <recommendedName>
        <fullName evidence="7">BHLH domain-containing protein</fullName>
    </recommendedName>
</protein>
<reference evidence="9" key="1">
    <citation type="submission" date="2024-06" db="EMBL/GenBank/DDBJ databases">
        <authorList>
            <person name="Ryan C."/>
        </authorList>
    </citation>
    <scope>NUCLEOTIDE SEQUENCE [LARGE SCALE GENOMIC DNA]</scope>
</reference>
<name>A0ABC9C981_9POAL</name>
<dbReference type="SUPFAM" id="SSF47459">
    <property type="entry name" value="HLH, helix-loop-helix DNA-binding domain"/>
    <property type="match status" value="1"/>
</dbReference>
<feature type="region of interest" description="Disordered" evidence="6">
    <location>
        <begin position="253"/>
        <end position="324"/>
    </location>
</feature>
<comment type="subcellular location">
    <subcellularLocation>
        <location evidence="1">Nucleus</location>
    </subcellularLocation>
</comment>
<comment type="similarity">
    <text evidence="2">Belongs to the bHLH protein family.</text>
</comment>
<organism evidence="8 9">
    <name type="scientific">Urochloa decumbens</name>
    <dbReference type="NCBI Taxonomy" id="240449"/>
    <lineage>
        <taxon>Eukaryota</taxon>
        <taxon>Viridiplantae</taxon>
        <taxon>Streptophyta</taxon>
        <taxon>Embryophyta</taxon>
        <taxon>Tracheophyta</taxon>
        <taxon>Spermatophyta</taxon>
        <taxon>Magnoliopsida</taxon>
        <taxon>Liliopsida</taxon>
        <taxon>Poales</taxon>
        <taxon>Poaceae</taxon>
        <taxon>PACMAD clade</taxon>
        <taxon>Panicoideae</taxon>
        <taxon>Panicodae</taxon>
        <taxon>Paniceae</taxon>
        <taxon>Melinidinae</taxon>
        <taxon>Urochloa</taxon>
    </lineage>
</organism>